<keyword evidence="3" id="KW-1185">Reference proteome</keyword>
<sequence length="227" mass="24998">MGLSQENLLNPMPPSARMHDTPRHETPSAAGWDRNSTANVHSAFETHLTRQLFEPSLPLSTALPKTPAWPEPITPHDSSSSALSSRDLATKLPIVDDSTRWMSQRQLYASSAKMSDRNGTSERTSLSYPGFQLPIYTPEGSPTMTTTESATLSPDTSPSPFATLSDYETHGPHNMPHNALDAIGNPMEESIRSYPGWVSLRDPSKRMCDTYYICLLYTLDAADEGLD</sequence>
<proteinExistence type="predicted"/>
<reference evidence="2 3" key="1">
    <citation type="submission" date="2017-06" db="EMBL/GenBank/DDBJ databases">
        <title>Comparative genomic analysis of Ambrosia Fusariam Clade fungi.</title>
        <authorList>
            <person name="Stajich J.E."/>
            <person name="Carrillo J."/>
            <person name="Kijimoto T."/>
            <person name="Eskalen A."/>
            <person name="O'Donnell K."/>
            <person name="Kasson M."/>
        </authorList>
    </citation>
    <scope>NUCLEOTIDE SEQUENCE [LARGE SCALE GENOMIC DNA]</scope>
    <source>
        <strain evidence="2 3">NRRL62606</strain>
    </source>
</reference>
<evidence type="ECO:0000256" key="1">
    <source>
        <dbReference type="SAM" id="MobiDB-lite"/>
    </source>
</evidence>
<dbReference type="EMBL" id="NKCL01001514">
    <property type="protein sequence ID" value="RSL39108.1"/>
    <property type="molecule type" value="Genomic_DNA"/>
</dbReference>
<evidence type="ECO:0000313" key="3">
    <source>
        <dbReference type="Proteomes" id="UP000287972"/>
    </source>
</evidence>
<organism evidence="2 3">
    <name type="scientific">Fusarium floridanum</name>
    <dbReference type="NCBI Taxonomy" id="1325733"/>
    <lineage>
        <taxon>Eukaryota</taxon>
        <taxon>Fungi</taxon>
        <taxon>Dikarya</taxon>
        <taxon>Ascomycota</taxon>
        <taxon>Pezizomycotina</taxon>
        <taxon>Sordariomycetes</taxon>
        <taxon>Hypocreomycetidae</taxon>
        <taxon>Hypocreales</taxon>
        <taxon>Nectriaceae</taxon>
        <taxon>Fusarium</taxon>
        <taxon>Fusarium solani species complex</taxon>
    </lineage>
</organism>
<accession>A0A428NEB0</accession>
<feature type="compositionally biased region" description="Basic and acidic residues" evidence="1">
    <location>
        <begin position="17"/>
        <end position="26"/>
    </location>
</feature>
<evidence type="ECO:0000313" key="2">
    <source>
        <dbReference type="EMBL" id="RSL39108.1"/>
    </source>
</evidence>
<protein>
    <submittedName>
        <fullName evidence="2">Uncharacterized protein</fullName>
    </submittedName>
</protein>
<feature type="non-terminal residue" evidence="2">
    <location>
        <position position="227"/>
    </location>
</feature>
<comment type="caution">
    <text evidence="2">The sequence shown here is derived from an EMBL/GenBank/DDBJ whole genome shotgun (WGS) entry which is preliminary data.</text>
</comment>
<feature type="region of interest" description="Disordered" evidence="1">
    <location>
        <begin position="1"/>
        <end position="34"/>
    </location>
</feature>
<dbReference type="Proteomes" id="UP000287972">
    <property type="component" value="Unassembled WGS sequence"/>
</dbReference>
<name>A0A428NEB0_9HYPO</name>
<feature type="region of interest" description="Disordered" evidence="1">
    <location>
        <begin position="63"/>
        <end position="85"/>
    </location>
</feature>
<dbReference type="AlphaFoldDB" id="A0A428NEB0"/>
<feature type="region of interest" description="Disordered" evidence="1">
    <location>
        <begin position="110"/>
        <end position="132"/>
    </location>
</feature>
<gene>
    <name evidence="2" type="ORF">CEP51_016844</name>
</gene>